<dbReference type="Pfam" id="PF01476">
    <property type="entry name" value="LysM"/>
    <property type="match status" value="1"/>
</dbReference>
<evidence type="ECO:0000259" key="1">
    <source>
        <dbReference type="PROSITE" id="PS51782"/>
    </source>
</evidence>
<dbReference type="Pfam" id="PF19266">
    <property type="entry name" value="CIS_tube"/>
    <property type="match status" value="1"/>
</dbReference>
<reference evidence="2 3" key="1">
    <citation type="submission" date="2019-09" db="EMBL/GenBank/DDBJ databases">
        <title>Genome sequence of Clostridium sp. EA1.</title>
        <authorList>
            <person name="Poehlein A."/>
            <person name="Bengelsdorf F.R."/>
            <person name="Daniel R."/>
        </authorList>
    </citation>
    <scope>NUCLEOTIDE SEQUENCE [LARGE SCALE GENOMIC DNA]</scope>
    <source>
        <strain evidence="2 3">EA1</strain>
    </source>
</reference>
<organism evidence="2 3">
    <name type="scientific">Caproicibacter fermentans</name>
    <dbReference type="NCBI Taxonomy" id="2576756"/>
    <lineage>
        <taxon>Bacteria</taxon>
        <taxon>Bacillati</taxon>
        <taxon>Bacillota</taxon>
        <taxon>Clostridia</taxon>
        <taxon>Eubacteriales</taxon>
        <taxon>Acutalibacteraceae</taxon>
        <taxon>Caproicibacter</taxon>
    </lineage>
</organism>
<dbReference type="InterPro" id="IPR018392">
    <property type="entry name" value="LysM"/>
</dbReference>
<protein>
    <recommendedName>
        <fullName evidence="1">LysM domain-containing protein</fullName>
    </recommendedName>
</protein>
<keyword evidence="3" id="KW-1185">Reference proteome</keyword>
<evidence type="ECO:0000313" key="3">
    <source>
        <dbReference type="Proteomes" id="UP000469440"/>
    </source>
</evidence>
<dbReference type="InterPro" id="IPR045361">
    <property type="entry name" value="CIS_tube_prot_N"/>
</dbReference>
<dbReference type="Gene3D" id="3.10.350.10">
    <property type="entry name" value="LysM domain"/>
    <property type="match status" value="1"/>
</dbReference>
<sequence>MEKAVIAAYDPKSRKVQGDFLNVQFNPNTYSVSQTNTFQKNSRLTSGQMADDAFLQSGPATLSVELLFDTFVYGAAESSQKDVRDQYRLLRGFTKIEPDLHSPPHVRFSWGKVSFVGDILSIQETFTMFAENGTPVRAKVALSIQGCNDEDLVAGFNNSPDRTRAKVVCQGDTLWSLSNQAYGSPELWRTIAKANGIENPRKLSPAVTLTIPAMPGGKE</sequence>
<name>A0A6N8HV04_9FIRM</name>
<dbReference type="Proteomes" id="UP000469440">
    <property type="component" value="Unassembled WGS sequence"/>
</dbReference>
<dbReference type="InterPro" id="IPR036779">
    <property type="entry name" value="LysM_dom_sf"/>
</dbReference>
<dbReference type="CDD" id="cd00118">
    <property type="entry name" value="LysM"/>
    <property type="match status" value="1"/>
</dbReference>
<dbReference type="EMBL" id="VWXL01000002">
    <property type="protein sequence ID" value="MVB09370.1"/>
    <property type="molecule type" value="Genomic_DNA"/>
</dbReference>
<evidence type="ECO:0000313" key="2">
    <source>
        <dbReference type="EMBL" id="MVB09370.1"/>
    </source>
</evidence>
<comment type="caution">
    <text evidence="2">The sequence shown here is derived from an EMBL/GenBank/DDBJ whole genome shotgun (WGS) entry which is preliminary data.</text>
</comment>
<accession>A0A6N8HV04</accession>
<dbReference type="AlphaFoldDB" id="A0A6N8HV04"/>
<gene>
    <name evidence="2" type="ORF">CAFE_00180</name>
</gene>
<proteinExistence type="predicted"/>
<dbReference type="RefSeq" id="WP_156989435.1">
    <property type="nucleotide sequence ID" value="NZ_VWXL01000002.1"/>
</dbReference>
<dbReference type="PROSITE" id="PS51782">
    <property type="entry name" value="LYSM"/>
    <property type="match status" value="1"/>
</dbReference>
<feature type="domain" description="LysM" evidence="1">
    <location>
        <begin position="164"/>
        <end position="211"/>
    </location>
</feature>
<dbReference type="OrthoDB" id="9815939at2"/>